<sequence>MKRQQTYCIGYQNGAENATQSEGMAGQRMSGDLSGGHKAFPEDKVTSVDFLLRRILLFFFIPIARGRNTGGRKTCLDTTQWPLAAFWQKLSVDWTYCIWCRNEAPLAAQSRGMAGQRMSGDLSDGHKAFPEDKVNVCGLLLRTRILYVFLSPSPEDAIHRGEKNMSRHYTMTTGGFLEKLSVDIVFWIRYRALP</sequence>
<dbReference type="AlphaFoldDB" id="A0AAV4M7S4"/>
<organism evidence="1 2">
    <name type="scientific">Caerostris extrusa</name>
    <name type="common">Bark spider</name>
    <name type="synonym">Caerostris bankana</name>
    <dbReference type="NCBI Taxonomy" id="172846"/>
    <lineage>
        <taxon>Eukaryota</taxon>
        <taxon>Metazoa</taxon>
        <taxon>Ecdysozoa</taxon>
        <taxon>Arthropoda</taxon>
        <taxon>Chelicerata</taxon>
        <taxon>Arachnida</taxon>
        <taxon>Araneae</taxon>
        <taxon>Araneomorphae</taxon>
        <taxon>Entelegynae</taxon>
        <taxon>Araneoidea</taxon>
        <taxon>Araneidae</taxon>
        <taxon>Caerostris</taxon>
    </lineage>
</organism>
<evidence type="ECO:0000313" key="1">
    <source>
        <dbReference type="EMBL" id="GIX68458.1"/>
    </source>
</evidence>
<evidence type="ECO:0000313" key="2">
    <source>
        <dbReference type="Proteomes" id="UP001054945"/>
    </source>
</evidence>
<proteinExistence type="predicted"/>
<keyword evidence="2" id="KW-1185">Reference proteome</keyword>
<name>A0AAV4M7S4_CAEEX</name>
<accession>A0AAV4M7S4</accession>
<comment type="caution">
    <text evidence="1">The sequence shown here is derived from an EMBL/GenBank/DDBJ whole genome shotgun (WGS) entry which is preliminary data.</text>
</comment>
<reference evidence="1 2" key="1">
    <citation type="submission" date="2021-06" db="EMBL/GenBank/DDBJ databases">
        <title>Caerostris extrusa draft genome.</title>
        <authorList>
            <person name="Kono N."/>
            <person name="Arakawa K."/>
        </authorList>
    </citation>
    <scope>NUCLEOTIDE SEQUENCE [LARGE SCALE GENOMIC DNA]</scope>
</reference>
<protein>
    <submittedName>
        <fullName evidence="1">Uncharacterized protein</fullName>
    </submittedName>
</protein>
<dbReference type="Proteomes" id="UP001054945">
    <property type="component" value="Unassembled WGS sequence"/>
</dbReference>
<dbReference type="EMBL" id="BPLR01001965">
    <property type="protein sequence ID" value="GIX68458.1"/>
    <property type="molecule type" value="Genomic_DNA"/>
</dbReference>
<gene>
    <name evidence="1" type="ORF">CEXT_720941</name>
</gene>